<organism evidence="7 8">
    <name type="scientific">Streptomyces chengmaiensis</name>
    <dbReference type="NCBI Taxonomy" id="3040919"/>
    <lineage>
        <taxon>Bacteria</taxon>
        <taxon>Bacillati</taxon>
        <taxon>Actinomycetota</taxon>
        <taxon>Actinomycetes</taxon>
        <taxon>Kitasatosporales</taxon>
        <taxon>Streptomycetaceae</taxon>
        <taxon>Streptomyces</taxon>
    </lineage>
</organism>
<keyword evidence="3" id="KW-0285">Flavoprotein</keyword>
<protein>
    <submittedName>
        <fullName evidence="7">FAD-dependent oxidoreductase</fullName>
    </submittedName>
</protein>
<accession>A0ABT6HYN3</accession>
<dbReference type="PRINTS" id="PR00368">
    <property type="entry name" value="FADPNR"/>
</dbReference>
<dbReference type="RefSeq" id="WP_279932678.1">
    <property type="nucleotide sequence ID" value="NZ_JARWBG010000066.1"/>
</dbReference>
<evidence type="ECO:0000256" key="4">
    <source>
        <dbReference type="ARBA" id="ARBA00022827"/>
    </source>
</evidence>
<keyword evidence="8" id="KW-1185">Reference proteome</keyword>
<keyword evidence="4" id="KW-0274">FAD</keyword>
<dbReference type="Pfam" id="PF07992">
    <property type="entry name" value="Pyr_redox_2"/>
    <property type="match status" value="1"/>
</dbReference>
<comment type="caution">
    <text evidence="7">The sequence shown here is derived from an EMBL/GenBank/DDBJ whole genome shotgun (WGS) entry which is preliminary data.</text>
</comment>
<comment type="cofactor">
    <cofactor evidence="1">
        <name>FAD</name>
        <dbReference type="ChEBI" id="CHEBI:57692"/>
    </cofactor>
</comment>
<dbReference type="PANTHER" id="PTHR42913:SF3">
    <property type="entry name" value="64 KDA MITOCHONDRIAL NADH DEHYDROGENASE (EUROFUNG)"/>
    <property type="match status" value="1"/>
</dbReference>
<keyword evidence="5" id="KW-0560">Oxidoreductase</keyword>
<reference evidence="7 8" key="1">
    <citation type="submission" date="2023-04" db="EMBL/GenBank/DDBJ databases">
        <title>Streptomyces chengmaiensis sp. nov. isolated from the stem of mangrove plant in Hainan.</title>
        <authorList>
            <person name="Huang X."/>
            <person name="Zhou S."/>
            <person name="Chu X."/>
            <person name="Xie Y."/>
            <person name="Lin Y."/>
        </authorList>
    </citation>
    <scope>NUCLEOTIDE SEQUENCE [LARGE SCALE GENOMIC DNA]</scope>
    <source>
        <strain evidence="7 8">HNM0663</strain>
    </source>
</reference>
<dbReference type="InterPro" id="IPR051169">
    <property type="entry name" value="NADH-Q_oxidoreductase"/>
</dbReference>
<gene>
    <name evidence="7" type="ORF">QCN29_32600</name>
</gene>
<dbReference type="InterPro" id="IPR036188">
    <property type="entry name" value="FAD/NAD-bd_sf"/>
</dbReference>
<evidence type="ECO:0000313" key="7">
    <source>
        <dbReference type="EMBL" id="MDH2393422.1"/>
    </source>
</evidence>
<dbReference type="InterPro" id="IPR023753">
    <property type="entry name" value="FAD/NAD-binding_dom"/>
</dbReference>
<dbReference type="EMBL" id="JARWBG010000066">
    <property type="protein sequence ID" value="MDH2393422.1"/>
    <property type="molecule type" value="Genomic_DNA"/>
</dbReference>
<dbReference type="Proteomes" id="UP001223144">
    <property type="component" value="Unassembled WGS sequence"/>
</dbReference>
<dbReference type="Gene3D" id="3.50.50.100">
    <property type="match status" value="1"/>
</dbReference>
<evidence type="ECO:0000256" key="2">
    <source>
        <dbReference type="ARBA" id="ARBA00005272"/>
    </source>
</evidence>
<dbReference type="SUPFAM" id="SSF51905">
    <property type="entry name" value="FAD/NAD(P)-binding domain"/>
    <property type="match status" value="1"/>
</dbReference>
<dbReference type="PRINTS" id="PR00469">
    <property type="entry name" value="PNDRDTASEII"/>
</dbReference>
<proteinExistence type="inferred from homology"/>
<dbReference type="PANTHER" id="PTHR42913">
    <property type="entry name" value="APOPTOSIS-INDUCING FACTOR 1"/>
    <property type="match status" value="1"/>
</dbReference>
<name>A0ABT6HYN3_9ACTN</name>
<feature type="domain" description="FAD/NAD(P)-binding" evidence="6">
    <location>
        <begin position="16"/>
        <end position="280"/>
    </location>
</feature>
<evidence type="ECO:0000313" key="8">
    <source>
        <dbReference type="Proteomes" id="UP001223144"/>
    </source>
</evidence>
<evidence type="ECO:0000256" key="3">
    <source>
        <dbReference type="ARBA" id="ARBA00022630"/>
    </source>
</evidence>
<evidence type="ECO:0000259" key="6">
    <source>
        <dbReference type="Pfam" id="PF07992"/>
    </source>
</evidence>
<evidence type="ECO:0000256" key="1">
    <source>
        <dbReference type="ARBA" id="ARBA00001974"/>
    </source>
</evidence>
<comment type="similarity">
    <text evidence="2">Belongs to the NADH dehydrogenase family.</text>
</comment>
<sequence length="384" mass="40203">MNTTRTNATKQRTRQQIVVLGAGYAGLLAALRLAPHAEVILVDPSDRFTERVRLHELAAGRPDVTHPLQQILRGTGVRHLAARATALDPVARQVTTDDGRILPYDRLVYALGSRTGHLPGSPLGPEGGAADERAYSAESAEALRKRLVDGPGSLAVVGGGLTGVEMAAELAEAYPDWSVRLLSAGPLAAGCSGRGRDHIHTVLAARGVRVEEGRRVADAGEVDADAVVWTASMVPNTALAAAAGLALDPEGSGRIAVDASLRSLTHPEVYAAGDAAASHAPAPGRLRMACATALPTGSHAASSILAEARGHTPKPLSFGFTIQCVSLGRHDGLIQFVRPDDSPRDRMLTGRTAARAKEQVVRSTVRFLRLAARRPSVVSLIPGL</sequence>
<evidence type="ECO:0000256" key="5">
    <source>
        <dbReference type="ARBA" id="ARBA00023002"/>
    </source>
</evidence>